<comment type="caution">
    <text evidence="1">The sequence shown here is derived from an EMBL/GenBank/DDBJ whole genome shotgun (WGS) entry which is preliminary data.</text>
</comment>
<keyword evidence="2" id="KW-1185">Reference proteome</keyword>
<dbReference type="EMBL" id="QFFJ01000001">
    <property type="protein sequence ID" value="RBL92777.1"/>
    <property type="molecule type" value="Genomic_DNA"/>
</dbReference>
<proteinExistence type="predicted"/>
<gene>
    <name evidence="1" type="ORF">DF182_09420</name>
</gene>
<evidence type="ECO:0000313" key="1">
    <source>
        <dbReference type="EMBL" id="RBL92777.1"/>
    </source>
</evidence>
<dbReference type="RefSeq" id="WP_113615377.1">
    <property type="nucleotide sequence ID" value="NZ_QFFJ01000001.1"/>
</dbReference>
<evidence type="ECO:0000313" key="2">
    <source>
        <dbReference type="Proteomes" id="UP000253410"/>
    </source>
</evidence>
<organism evidence="1 2">
    <name type="scientific">Chitinophaga flava</name>
    <dbReference type="NCBI Taxonomy" id="2259036"/>
    <lineage>
        <taxon>Bacteria</taxon>
        <taxon>Pseudomonadati</taxon>
        <taxon>Bacteroidota</taxon>
        <taxon>Chitinophagia</taxon>
        <taxon>Chitinophagales</taxon>
        <taxon>Chitinophagaceae</taxon>
        <taxon>Chitinophaga</taxon>
    </lineage>
</organism>
<reference evidence="1 2" key="1">
    <citation type="submission" date="2018-05" db="EMBL/GenBank/DDBJ databases">
        <title>Chitinophaga sp. K3CV102501T nov., isolated from isolated from a monsoon evergreen broad-leaved forest soil.</title>
        <authorList>
            <person name="Lv Y."/>
        </authorList>
    </citation>
    <scope>NUCLEOTIDE SEQUENCE [LARGE SCALE GENOMIC DNA]</scope>
    <source>
        <strain evidence="1 2">GDMCC 1.1325</strain>
    </source>
</reference>
<protein>
    <submittedName>
        <fullName evidence="1">Uncharacterized protein</fullName>
    </submittedName>
</protein>
<dbReference type="PROSITE" id="PS51257">
    <property type="entry name" value="PROKAR_LIPOPROTEIN"/>
    <property type="match status" value="1"/>
</dbReference>
<sequence length="553" mass="61465">MKQVLTLLSLCLLFWCGCKKVDDHAAQVADQPWFSEQYTQFTGSRLAPINWTYPSSLIVGDTATLVGKLFPTRTGTVISVGNVPIKIIDTAQLTPRYTTYSEQGQIDAVRFVVTREMGAGDNRPVTVTANGVTVYGPSVSIKLIGGSSLRTDTTLWVDQLAQWTPDNLSDYQKKNYNLIRSVHTDMFGNIYFDNQLSIQSFRNGNFTTILKAGDALKDSKNSSFSIKYILGSTITFTGDVLYFTTETTEDVPEAAQNYIFRLCKMDLASKTITTINRTLVTQNATTAETNTILQGEISQLKIVAMRLNTDVNNNLYYTNYYAPEVASGNHARWYNYVGGNFSGQVGQEPINGIIMVSKMDPAGQVRGIMSWKQWFPSIGIPVSTGYYSLDPSGKFLYGYYSSNWISYNGIQYNIPEDDQGVTLKSNQTQFAYHSYETNPEYKMTGTFAAFGVSPASTVLNNNIQLANGTTLIRQSHILECYDIPSQSTYTYAGVEAGINQTISEQNQTTGLAKWVDFSGVSLIGQDKSGALYFFRGNKADNPPIFYKLYPKKQ</sequence>
<dbReference type="OrthoDB" id="662773at2"/>
<name>A0A365Y2F2_9BACT</name>
<accession>A0A365Y2F2</accession>
<dbReference type="Proteomes" id="UP000253410">
    <property type="component" value="Unassembled WGS sequence"/>
</dbReference>
<dbReference type="AlphaFoldDB" id="A0A365Y2F2"/>